<evidence type="ECO:0000259" key="1">
    <source>
        <dbReference type="PROSITE" id="PS51725"/>
    </source>
</evidence>
<evidence type="ECO:0000313" key="2">
    <source>
        <dbReference type="EMBL" id="TAI47817.1"/>
    </source>
</evidence>
<dbReference type="OrthoDB" id="8481042at2"/>
<dbReference type="Proteomes" id="UP000291981">
    <property type="component" value="Unassembled WGS sequence"/>
</dbReference>
<feature type="domain" description="ABM" evidence="1">
    <location>
        <begin position="2"/>
        <end position="93"/>
    </location>
</feature>
<dbReference type="RefSeq" id="WP_130614974.1">
    <property type="nucleotide sequence ID" value="NZ_SGIU01000002.1"/>
</dbReference>
<dbReference type="InterPro" id="IPR011008">
    <property type="entry name" value="Dimeric_a/b-barrel"/>
</dbReference>
<dbReference type="Pfam" id="PF03992">
    <property type="entry name" value="ABM"/>
    <property type="match status" value="1"/>
</dbReference>
<dbReference type="PROSITE" id="PS51725">
    <property type="entry name" value="ABM"/>
    <property type="match status" value="1"/>
</dbReference>
<dbReference type="Gene3D" id="3.30.70.100">
    <property type="match status" value="1"/>
</dbReference>
<reference evidence="2 3" key="1">
    <citation type="submission" date="2019-02" db="EMBL/GenBank/DDBJ databases">
        <title>Draft genome sequence of Muricauda sp. 176CP4-71.</title>
        <authorList>
            <person name="Park J.-S."/>
        </authorList>
    </citation>
    <scope>NUCLEOTIDE SEQUENCE [LARGE SCALE GENOMIC DNA]</scope>
    <source>
        <strain evidence="2 3">176CP4-71</strain>
    </source>
</reference>
<dbReference type="EMBL" id="SGIU01000002">
    <property type="protein sequence ID" value="TAI47817.1"/>
    <property type="molecule type" value="Genomic_DNA"/>
</dbReference>
<accession>A0A4Q8QE07</accession>
<dbReference type="AlphaFoldDB" id="A0A4Q8QE07"/>
<proteinExistence type="predicted"/>
<keyword evidence="3" id="KW-1185">Reference proteome</keyword>
<protein>
    <recommendedName>
        <fullName evidence="1">ABM domain-containing protein</fullName>
    </recommendedName>
</protein>
<evidence type="ECO:0000313" key="3">
    <source>
        <dbReference type="Proteomes" id="UP000291981"/>
    </source>
</evidence>
<name>A0A4Q8QE07_9FLAO</name>
<dbReference type="InterPro" id="IPR007138">
    <property type="entry name" value="ABM_dom"/>
</dbReference>
<organism evidence="2 3">
    <name type="scientific">Flagellimonas allohymeniacidonis</name>
    <dbReference type="NCBI Taxonomy" id="2517819"/>
    <lineage>
        <taxon>Bacteria</taxon>
        <taxon>Pseudomonadati</taxon>
        <taxon>Bacteroidota</taxon>
        <taxon>Flavobacteriia</taxon>
        <taxon>Flavobacteriales</taxon>
        <taxon>Flavobacteriaceae</taxon>
        <taxon>Flagellimonas</taxon>
    </lineage>
</organism>
<comment type="caution">
    <text evidence="2">The sequence shown here is derived from an EMBL/GenBank/DDBJ whole genome shotgun (WGS) entry which is preliminary data.</text>
</comment>
<gene>
    <name evidence="2" type="ORF">EW142_14270</name>
</gene>
<sequence>MIFVRADYKIRDSKDLEFVKIIIREFMAEIRANEPNTIMYRSFHEKEDPCRFSHLVGFTDEKAELVHKQTDYNKTFTSKLYPLCADMPNFINFQEVTL</sequence>
<dbReference type="SUPFAM" id="SSF54909">
    <property type="entry name" value="Dimeric alpha+beta barrel"/>
    <property type="match status" value="1"/>
</dbReference>